<proteinExistence type="inferred from homology"/>
<dbReference type="GO" id="GO:0016787">
    <property type="term" value="F:hydrolase activity"/>
    <property type="evidence" value="ECO:0007669"/>
    <property type="project" value="UniProtKB-KW"/>
</dbReference>
<keyword evidence="1" id="KW-0378">Hydrolase</keyword>
<dbReference type="InterPro" id="IPR000639">
    <property type="entry name" value="Epox_hydrolase-like"/>
</dbReference>
<gene>
    <name evidence="4" type="ORF">CQW23_13322</name>
</gene>
<keyword evidence="5" id="KW-1185">Reference proteome</keyword>
<dbReference type="SUPFAM" id="SSF53474">
    <property type="entry name" value="alpha/beta-Hydrolases"/>
    <property type="match status" value="1"/>
</dbReference>
<dbReference type="Gene3D" id="3.40.50.1820">
    <property type="entry name" value="alpha/beta hydrolase"/>
    <property type="match status" value="2"/>
</dbReference>
<reference evidence="4 5" key="1">
    <citation type="journal article" date="2017" name="Genome Biol.">
        <title>New reference genome sequences of hot pepper reveal the massive evolution of plant disease-resistance genes by retroduplication.</title>
        <authorList>
            <person name="Kim S."/>
            <person name="Park J."/>
            <person name="Yeom S.I."/>
            <person name="Kim Y.M."/>
            <person name="Seo E."/>
            <person name="Kim K.T."/>
            <person name="Kim M.S."/>
            <person name="Lee J.M."/>
            <person name="Cheong K."/>
            <person name="Shin H.S."/>
            <person name="Kim S.B."/>
            <person name="Han K."/>
            <person name="Lee J."/>
            <person name="Park M."/>
            <person name="Lee H.A."/>
            <person name="Lee H.Y."/>
            <person name="Lee Y."/>
            <person name="Oh S."/>
            <person name="Lee J.H."/>
            <person name="Choi E."/>
            <person name="Choi E."/>
            <person name="Lee S.E."/>
            <person name="Jeon J."/>
            <person name="Kim H."/>
            <person name="Choi G."/>
            <person name="Song H."/>
            <person name="Lee J."/>
            <person name="Lee S.C."/>
            <person name="Kwon J.K."/>
            <person name="Lee H.Y."/>
            <person name="Koo N."/>
            <person name="Hong Y."/>
            <person name="Kim R.W."/>
            <person name="Kang W.H."/>
            <person name="Huh J.H."/>
            <person name="Kang B.C."/>
            <person name="Yang T.J."/>
            <person name="Lee Y.H."/>
            <person name="Bennetzen J.L."/>
            <person name="Choi D."/>
        </authorList>
    </citation>
    <scope>NUCLEOTIDE SEQUENCE [LARGE SCALE GENOMIC DNA]</scope>
    <source>
        <strain evidence="5">cv. PBC81</strain>
    </source>
</reference>
<accession>A0A2G2WV40</accession>
<dbReference type="PANTHER" id="PTHR43329">
    <property type="entry name" value="EPOXIDE HYDROLASE"/>
    <property type="match status" value="1"/>
</dbReference>
<evidence type="ECO:0000256" key="1">
    <source>
        <dbReference type="ARBA" id="ARBA00022801"/>
    </source>
</evidence>
<dbReference type="EMBL" id="MLFT02000005">
    <property type="protein sequence ID" value="PHT49114.1"/>
    <property type="molecule type" value="Genomic_DNA"/>
</dbReference>
<comment type="caution">
    <text evidence="4">The sequence shown here is derived from an EMBL/GenBank/DDBJ whole genome shotgun (WGS) entry which is preliminary data.</text>
</comment>
<name>A0A2G2WV40_CAPBA</name>
<dbReference type="InterPro" id="IPR029058">
    <property type="entry name" value="AB_hydrolase_fold"/>
</dbReference>
<dbReference type="PRINTS" id="PR00412">
    <property type="entry name" value="EPOXHYDRLASE"/>
</dbReference>
<evidence type="ECO:0000313" key="4">
    <source>
        <dbReference type="EMBL" id="PHT49114.1"/>
    </source>
</evidence>
<evidence type="ECO:0000313" key="5">
    <source>
        <dbReference type="Proteomes" id="UP000224567"/>
    </source>
</evidence>
<comment type="similarity">
    <text evidence="2">Belongs to the AB hydrolase superfamily. Epoxide hydrolase family.</text>
</comment>
<organism evidence="4 5">
    <name type="scientific">Capsicum baccatum</name>
    <name type="common">Peruvian pepper</name>
    <dbReference type="NCBI Taxonomy" id="33114"/>
    <lineage>
        <taxon>Eukaryota</taxon>
        <taxon>Viridiplantae</taxon>
        <taxon>Streptophyta</taxon>
        <taxon>Embryophyta</taxon>
        <taxon>Tracheophyta</taxon>
        <taxon>Spermatophyta</taxon>
        <taxon>Magnoliopsida</taxon>
        <taxon>eudicotyledons</taxon>
        <taxon>Gunneridae</taxon>
        <taxon>Pentapetalae</taxon>
        <taxon>asterids</taxon>
        <taxon>lamiids</taxon>
        <taxon>Solanales</taxon>
        <taxon>Solanaceae</taxon>
        <taxon>Solanoideae</taxon>
        <taxon>Capsiceae</taxon>
        <taxon>Capsicum</taxon>
    </lineage>
</organism>
<sequence length="270" mass="30540">MEKIEHKMVDVNGINMHVAELGQGPTILFIHGFPELWYSWRHQMVYLVERGYRAMAPDLRGYGDTTGAPVNDISKFSLFHLVGDLIALLEAIDPNKDNVFVVAHDWAAVPGKIEAEFAPYGAKVVLKKFLTFRDPAPFYFPKGKGLDAIHDAPAALSSWLSEEELDDYACKFEKTGFTGPVNYYRALPLDWELTAPWTGVQVKVPTKFIVGEFDLVYHIPGAKEYIHNGGFKKDVPLLEEVVILEGAAHFVNQERPDEISKHIYDFIQKF</sequence>
<dbReference type="OrthoDB" id="7130006at2759"/>
<reference evidence="5" key="2">
    <citation type="journal article" date="2017" name="J. Anim. Genet.">
        <title>Multiple reference genome sequences of hot pepper reveal the massive evolution of plant disease resistance genes by retroduplication.</title>
        <authorList>
            <person name="Kim S."/>
            <person name="Park J."/>
            <person name="Yeom S.-I."/>
            <person name="Kim Y.-M."/>
            <person name="Seo E."/>
            <person name="Kim K.-T."/>
            <person name="Kim M.-S."/>
            <person name="Lee J.M."/>
            <person name="Cheong K."/>
            <person name="Shin H.-S."/>
            <person name="Kim S.-B."/>
            <person name="Han K."/>
            <person name="Lee J."/>
            <person name="Park M."/>
            <person name="Lee H.-A."/>
            <person name="Lee H.-Y."/>
            <person name="Lee Y."/>
            <person name="Oh S."/>
            <person name="Lee J.H."/>
            <person name="Choi E."/>
            <person name="Choi E."/>
            <person name="Lee S.E."/>
            <person name="Jeon J."/>
            <person name="Kim H."/>
            <person name="Choi G."/>
            <person name="Song H."/>
            <person name="Lee J."/>
            <person name="Lee S.-C."/>
            <person name="Kwon J.-K."/>
            <person name="Lee H.-Y."/>
            <person name="Koo N."/>
            <person name="Hong Y."/>
            <person name="Kim R.W."/>
            <person name="Kang W.-H."/>
            <person name="Huh J.H."/>
            <person name="Kang B.-C."/>
            <person name="Yang T.-J."/>
            <person name="Lee Y.-H."/>
            <person name="Bennetzen J.L."/>
            <person name="Choi D."/>
        </authorList>
    </citation>
    <scope>NUCLEOTIDE SEQUENCE [LARGE SCALE GENOMIC DNA]</scope>
    <source>
        <strain evidence="5">cv. PBC81</strain>
    </source>
</reference>
<evidence type="ECO:0000256" key="2">
    <source>
        <dbReference type="ARBA" id="ARBA00038334"/>
    </source>
</evidence>
<dbReference type="Pfam" id="PF12697">
    <property type="entry name" value="Abhydrolase_6"/>
    <property type="match status" value="1"/>
</dbReference>
<dbReference type="InterPro" id="IPR000073">
    <property type="entry name" value="AB_hydrolase_1"/>
</dbReference>
<feature type="domain" description="AB hydrolase-1" evidence="3">
    <location>
        <begin position="27"/>
        <end position="259"/>
    </location>
</feature>
<dbReference type="STRING" id="33114.A0A2G2WV40"/>
<dbReference type="Proteomes" id="UP000224567">
    <property type="component" value="Unassembled WGS sequence"/>
</dbReference>
<evidence type="ECO:0000259" key="3">
    <source>
        <dbReference type="Pfam" id="PF12697"/>
    </source>
</evidence>
<dbReference type="AlphaFoldDB" id="A0A2G2WV40"/>
<protein>
    <recommendedName>
        <fullName evidence="3">AB hydrolase-1 domain-containing protein</fullName>
    </recommendedName>
</protein>